<dbReference type="GO" id="GO:0005643">
    <property type="term" value="C:nuclear pore"/>
    <property type="evidence" value="ECO:0007669"/>
    <property type="project" value="TreeGrafter"/>
</dbReference>
<evidence type="ECO:0000256" key="2">
    <source>
        <dbReference type="ARBA" id="ARBA00004496"/>
    </source>
</evidence>
<comment type="subcellular location">
    <subcellularLocation>
        <location evidence="2">Cytoplasm</location>
    </subcellularLocation>
    <subcellularLocation>
        <location evidence="1">Nucleus</location>
    </subcellularLocation>
</comment>
<dbReference type="InterPro" id="IPR016024">
    <property type="entry name" value="ARM-type_fold"/>
</dbReference>
<keyword evidence="6" id="KW-0653">Protein transport</keyword>
<name>A0A915E073_9BILA</name>
<reference evidence="10" key="1">
    <citation type="submission" date="2022-11" db="UniProtKB">
        <authorList>
            <consortium name="WormBaseParasite"/>
        </authorList>
    </citation>
    <scope>IDENTIFICATION</scope>
</reference>
<dbReference type="PANTHER" id="PTHR12596">
    <property type="entry name" value="EXPORTIN 4,7-RELATED"/>
    <property type="match status" value="1"/>
</dbReference>
<keyword evidence="4" id="KW-0813">Transport</keyword>
<dbReference type="GO" id="GO:0005737">
    <property type="term" value="C:cytoplasm"/>
    <property type="evidence" value="ECO:0007669"/>
    <property type="project" value="UniProtKB-SubCell"/>
</dbReference>
<dbReference type="InterPro" id="IPR044189">
    <property type="entry name" value="XPO4/7-like"/>
</dbReference>
<organism evidence="9 10">
    <name type="scientific">Ditylenchus dipsaci</name>
    <dbReference type="NCBI Taxonomy" id="166011"/>
    <lineage>
        <taxon>Eukaryota</taxon>
        <taxon>Metazoa</taxon>
        <taxon>Ecdysozoa</taxon>
        <taxon>Nematoda</taxon>
        <taxon>Chromadorea</taxon>
        <taxon>Rhabditida</taxon>
        <taxon>Tylenchina</taxon>
        <taxon>Tylenchomorpha</taxon>
        <taxon>Sphaerularioidea</taxon>
        <taxon>Anguinidae</taxon>
        <taxon>Anguininae</taxon>
        <taxon>Ditylenchus</taxon>
    </lineage>
</organism>
<dbReference type="AlphaFoldDB" id="A0A915E073"/>
<keyword evidence="9" id="KW-1185">Reference proteome</keyword>
<keyword evidence="7" id="KW-0539">Nucleus</keyword>
<evidence type="ECO:0000256" key="8">
    <source>
        <dbReference type="ARBA" id="ARBA00040444"/>
    </source>
</evidence>
<keyword evidence="5" id="KW-0963">Cytoplasm</keyword>
<evidence type="ECO:0000256" key="6">
    <source>
        <dbReference type="ARBA" id="ARBA00022927"/>
    </source>
</evidence>
<proteinExistence type="inferred from homology"/>
<dbReference type="WBParaSite" id="jg25314">
    <property type="protein sequence ID" value="jg25314"/>
    <property type="gene ID" value="jg25314"/>
</dbReference>
<protein>
    <recommendedName>
        <fullName evidence="8">Exportin-4</fullName>
    </recommendedName>
</protein>
<dbReference type="PANTHER" id="PTHR12596:SF1">
    <property type="entry name" value="EXPORTIN-4"/>
    <property type="match status" value="1"/>
</dbReference>
<evidence type="ECO:0000256" key="5">
    <source>
        <dbReference type="ARBA" id="ARBA00022490"/>
    </source>
</evidence>
<dbReference type="Gene3D" id="1.25.10.10">
    <property type="entry name" value="Leucine-rich Repeat Variant"/>
    <property type="match status" value="1"/>
</dbReference>
<dbReference type="GO" id="GO:0006611">
    <property type="term" value="P:protein export from nucleus"/>
    <property type="evidence" value="ECO:0007669"/>
    <property type="project" value="TreeGrafter"/>
</dbReference>
<evidence type="ECO:0000256" key="4">
    <source>
        <dbReference type="ARBA" id="ARBA00022448"/>
    </source>
</evidence>
<evidence type="ECO:0000313" key="10">
    <source>
        <dbReference type="WBParaSite" id="jg25314"/>
    </source>
</evidence>
<dbReference type="Proteomes" id="UP000887574">
    <property type="component" value="Unplaced"/>
</dbReference>
<comment type="similarity">
    <text evidence="3">Belongs to the exportin family.</text>
</comment>
<dbReference type="InterPro" id="IPR011989">
    <property type="entry name" value="ARM-like"/>
</dbReference>
<evidence type="ECO:0000256" key="3">
    <source>
        <dbReference type="ARBA" id="ARBA00009466"/>
    </source>
</evidence>
<accession>A0A915E073</accession>
<dbReference type="SUPFAM" id="SSF48371">
    <property type="entry name" value="ARM repeat"/>
    <property type="match status" value="1"/>
</dbReference>
<evidence type="ECO:0000313" key="9">
    <source>
        <dbReference type="Proteomes" id="UP000887574"/>
    </source>
</evidence>
<dbReference type="GO" id="GO:0005049">
    <property type="term" value="F:nuclear export signal receptor activity"/>
    <property type="evidence" value="ECO:0007669"/>
    <property type="project" value="InterPro"/>
</dbReference>
<evidence type="ECO:0000256" key="1">
    <source>
        <dbReference type="ARBA" id="ARBA00004123"/>
    </source>
</evidence>
<sequence length="911" mass="104710">MVTVSKEEDIRKLEMAAEIIMAPPNQVSAEHRKEAENYFLEIEREYTTICHMPRNIGIHPNHFVMFEISQILAHSLLKQWNAYQEEDVRNICTYLLNFPIHRQGLPNFVISEIVRTAAILLKRACVSLESLDALFLAKIEELIRSENEQWQALGLQIIETITSEFQTAWRSSNISITWDFHIQAKKHFENALLKSFLQLSLSTLSQLLSHDLSSPIHLKICDNFLRVAIIVLSWNFSPKLVTIRLRVLISVLKTSSFRPPKEWRDFFQDTSIINFFVELHKRVRRNEDLSLNSLNCLSQLASVMGDVLAPAIDDSPILGASLATGDHKIHDIYVQTFASHLVDLFAHEMHEHEMLPLSQLFTYHPIIVFKRFPAPLISRFVEFVSQTILKLTGPAMGFNSQQESEAYHEALHNFYQVWRNILRSSNLFLPEVAALIICENEKIIEEFLKTVLSAPYGNRQMISDKEIIEENEEEEDDREVFSDLLCDMGFFILKSLHKFMDFAIRILNGYIRQFRQISSSVTIEEVRRWQEDMHWLFLLIGHQLQQSSFDCISNLPDEFATMCLDGYKSGEYVRINNEQFFSQCLTQPLDETVLDQKIDPVTLLSGHIISWVVLEYNALQHYGPDAALISPELCRTTLWLFGLIMISLTPRESLDDSEVDGQSEMAKLLPCIPTTGLLSSQIVELSLSKIFATLTKMSGEEKLCKDAIHLIINFAEYRAETLAESDHLYNLLSHINLENLPSRRSLIKSLVIIGSVVNSDVIRQKMYSTILEPLALADLLECFTGIADASQSDAALILFRFLQPIFNQCPNLMIQRPESQLLVNSILEFFKTVTDVLFFYVESSEECEIFHRELLRLVEAYRQTQLVKYHSVSFAADEEDNKTLDLCTLIEILCHSVSKTFMPTFDGAEAW</sequence>
<evidence type="ECO:0000256" key="7">
    <source>
        <dbReference type="ARBA" id="ARBA00023242"/>
    </source>
</evidence>